<organism evidence="1 2">
    <name type="scientific">Daphnia pulex</name>
    <name type="common">Water flea</name>
    <dbReference type="NCBI Taxonomy" id="6669"/>
    <lineage>
        <taxon>Eukaryota</taxon>
        <taxon>Metazoa</taxon>
        <taxon>Ecdysozoa</taxon>
        <taxon>Arthropoda</taxon>
        <taxon>Crustacea</taxon>
        <taxon>Branchiopoda</taxon>
        <taxon>Diplostraca</taxon>
        <taxon>Cladocera</taxon>
        <taxon>Anomopoda</taxon>
        <taxon>Daphniidae</taxon>
        <taxon>Daphnia</taxon>
    </lineage>
</organism>
<dbReference type="PhylomeDB" id="E9GUC4"/>
<reference evidence="1 2" key="1">
    <citation type="journal article" date="2011" name="Science">
        <title>The ecoresponsive genome of Daphnia pulex.</title>
        <authorList>
            <person name="Colbourne J.K."/>
            <person name="Pfrender M.E."/>
            <person name="Gilbert D."/>
            <person name="Thomas W.K."/>
            <person name="Tucker A."/>
            <person name="Oakley T.H."/>
            <person name="Tokishita S."/>
            <person name="Aerts A."/>
            <person name="Arnold G.J."/>
            <person name="Basu M.K."/>
            <person name="Bauer D.J."/>
            <person name="Caceres C.E."/>
            <person name="Carmel L."/>
            <person name="Casola C."/>
            <person name="Choi J.H."/>
            <person name="Detter J.C."/>
            <person name="Dong Q."/>
            <person name="Dusheyko S."/>
            <person name="Eads B.D."/>
            <person name="Frohlich T."/>
            <person name="Geiler-Samerotte K.A."/>
            <person name="Gerlach D."/>
            <person name="Hatcher P."/>
            <person name="Jogdeo S."/>
            <person name="Krijgsveld J."/>
            <person name="Kriventseva E.V."/>
            <person name="Kultz D."/>
            <person name="Laforsch C."/>
            <person name="Lindquist E."/>
            <person name="Lopez J."/>
            <person name="Manak J.R."/>
            <person name="Muller J."/>
            <person name="Pangilinan J."/>
            <person name="Patwardhan R.P."/>
            <person name="Pitluck S."/>
            <person name="Pritham E.J."/>
            <person name="Rechtsteiner A."/>
            <person name="Rho M."/>
            <person name="Rogozin I.B."/>
            <person name="Sakarya O."/>
            <person name="Salamov A."/>
            <person name="Schaack S."/>
            <person name="Shapiro H."/>
            <person name="Shiga Y."/>
            <person name="Skalitzky C."/>
            <person name="Smith Z."/>
            <person name="Souvorov A."/>
            <person name="Sung W."/>
            <person name="Tang Z."/>
            <person name="Tsuchiya D."/>
            <person name="Tu H."/>
            <person name="Vos H."/>
            <person name="Wang M."/>
            <person name="Wolf Y.I."/>
            <person name="Yamagata H."/>
            <person name="Yamada T."/>
            <person name="Ye Y."/>
            <person name="Shaw J.R."/>
            <person name="Andrews J."/>
            <person name="Crease T.J."/>
            <person name="Tang H."/>
            <person name="Lucas S.M."/>
            <person name="Robertson H.M."/>
            <person name="Bork P."/>
            <person name="Koonin E.V."/>
            <person name="Zdobnov E.M."/>
            <person name="Grigoriev I.V."/>
            <person name="Lynch M."/>
            <person name="Boore J.L."/>
        </authorList>
    </citation>
    <scope>NUCLEOTIDE SEQUENCE [LARGE SCALE GENOMIC DNA]</scope>
</reference>
<gene>
    <name evidence="1" type="ORF">DAPPUDRAFT_322012</name>
</gene>
<dbReference type="AlphaFoldDB" id="E9GUC4"/>
<evidence type="ECO:0000313" key="2">
    <source>
        <dbReference type="Proteomes" id="UP000000305"/>
    </source>
</evidence>
<dbReference type="PANTHER" id="PTHR33488:SF2">
    <property type="entry name" value="EARLY ENDOSOME ANTIGEN 1-LIKE"/>
    <property type="match status" value="1"/>
</dbReference>
<protein>
    <submittedName>
        <fullName evidence="1">Uncharacterized protein</fullName>
    </submittedName>
</protein>
<dbReference type="PANTHER" id="PTHR33488">
    <property type="entry name" value="ZGC:162509"/>
    <property type="match status" value="1"/>
</dbReference>
<dbReference type="Proteomes" id="UP000000305">
    <property type="component" value="Unassembled WGS sequence"/>
</dbReference>
<dbReference type="KEGG" id="dpx:DAPPUDRAFT_322012"/>
<keyword evidence="2" id="KW-1185">Reference proteome</keyword>
<sequence length="670" mass="78134">MAISCEMKMKEKGALLFDGKSLNESLALFMQVFYNWNDLLTTGAIGSLLEWSIATLYTDITNTTSTGDTEYFRSALRPIIRRAHLSFRKAYANMKEIKKNKVQIQNHAMNATNYLTSTSSRQEEITGNLLMETLLPLIELAERSKEMSNEVAQSYQMVIESITEIIRECNARLKEKFVEVRPLNKTVIAAKQSREDEIVWHQEKNWLLDKIWRNFENKQPNIYMETWLDNRCFNTNNISRQNPTKSIKRQRKNLSEDERRSEFFFRAGNWRYLFQEIAYNEDDCLKGNYLPLFDLLSTGHQLTKKCQTNGDDEVEELMKKLNQTLGILNQSDCDLIKKVATTFKELATKIKPPSTTNLKHPKTEQLNCPGSKEMDDLASLIAHRHIKLIQKNNQENNLLFKDLNHNPNMSTIMHQHQRDRKLELVKIASSLLELNEQTTKIWWQRTEPFLKKIFEVMEKANAFDEGTTFNEILMESLHQFTQHKKRWDKLTNFLTKLAYESKITVMGSFSLMEITRINGSSHRNTETSLNHTDMKHAFIRDLLNRIEKVKQGSLSIENIASKYVSVTERYITDMLSVEDRNNSVKTESVFSISAISQQKLAIRKCYLRQSSRNRTLSICRNPEKGLKAFGIILKIKEDDESLIKRQLLQTRKDILKEYQWIMADCQSPVA</sequence>
<proteinExistence type="predicted"/>
<name>E9GUC4_DAPPU</name>
<evidence type="ECO:0000313" key="1">
    <source>
        <dbReference type="EMBL" id="EFX76807.1"/>
    </source>
</evidence>
<accession>E9GUC4</accession>
<dbReference type="EMBL" id="GL732566">
    <property type="protein sequence ID" value="EFX76807.1"/>
    <property type="molecule type" value="Genomic_DNA"/>
</dbReference>
<dbReference type="HOGENOM" id="CLU_410081_0_0_1"/>
<dbReference type="OrthoDB" id="10283313at2759"/>
<dbReference type="InParanoid" id="E9GUC4"/>